<accession>A0AAE1I2H4</accession>
<organism evidence="1 2">
    <name type="scientific">Frankliniella fusca</name>
    <dbReference type="NCBI Taxonomy" id="407009"/>
    <lineage>
        <taxon>Eukaryota</taxon>
        <taxon>Metazoa</taxon>
        <taxon>Ecdysozoa</taxon>
        <taxon>Arthropoda</taxon>
        <taxon>Hexapoda</taxon>
        <taxon>Insecta</taxon>
        <taxon>Pterygota</taxon>
        <taxon>Neoptera</taxon>
        <taxon>Paraneoptera</taxon>
        <taxon>Thysanoptera</taxon>
        <taxon>Terebrantia</taxon>
        <taxon>Thripoidea</taxon>
        <taxon>Thripidae</taxon>
        <taxon>Frankliniella</taxon>
    </lineage>
</organism>
<evidence type="ECO:0000313" key="1">
    <source>
        <dbReference type="EMBL" id="KAK3932018.1"/>
    </source>
</evidence>
<proteinExistence type="predicted"/>
<dbReference type="Proteomes" id="UP001219518">
    <property type="component" value="Unassembled WGS sequence"/>
</dbReference>
<keyword evidence="2" id="KW-1185">Reference proteome</keyword>
<name>A0AAE1I2H4_9NEOP</name>
<comment type="caution">
    <text evidence="1">The sequence shown here is derived from an EMBL/GenBank/DDBJ whole genome shotgun (WGS) entry which is preliminary data.</text>
</comment>
<gene>
    <name evidence="1" type="ORF">KUF71_011346</name>
</gene>
<sequence length="158" mass="18726">MAPHKSSAKYKLEKAKLIRANKTAQQKLTRTEKETIQSIARRKTLPVITSRIANKKEKSRQRSAKYRSTRNAKLVYQKRKETRQKWEKCVQEYEIEIRKYYRHTCNCCGRLCRSSQLKIIDRQQLQSKGFDDEFLSKVFYINRTAKKICNTCASVVEN</sequence>
<evidence type="ECO:0000313" key="2">
    <source>
        <dbReference type="Proteomes" id="UP001219518"/>
    </source>
</evidence>
<reference evidence="1" key="1">
    <citation type="submission" date="2021-07" db="EMBL/GenBank/DDBJ databases">
        <authorList>
            <person name="Catto M.A."/>
            <person name="Jacobson A."/>
            <person name="Kennedy G."/>
            <person name="Labadie P."/>
            <person name="Hunt B.G."/>
            <person name="Srinivasan R."/>
        </authorList>
    </citation>
    <scope>NUCLEOTIDE SEQUENCE</scope>
    <source>
        <strain evidence="1">PL_HMW_Pooled</strain>
        <tissue evidence="1">Head</tissue>
    </source>
</reference>
<protein>
    <submittedName>
        <fullName evidence="1">5'-3' exoribonuclease 2</fullName>
    </submittedName>
</protein>
<dbReference type="EMBL" id="JAHWGI010001434">
    <property type="protein sequence ID" value="KAK3932018.1"/>
    <property type="molecule type" value="Genomic_DNA"/>
</dbReference>
<reference evidence="1" key="2">
    <citation type="journal article" date="2023" name="BMC Genomics">
        <title>Pest status, molecular evolution, and epigenetic factors derived from the genome assembly of Frankliniella fusca, a thysanopteran phytovirus vector.</title>
        <authorList>
            <person name="Catto M.A."/>
            <person name="Labadie P.E."/>
            <person name="Jacobson A.L."/>
            <person name="Kennedy G.G."/>
            <person name="Srinivasan R."/>
            <person name="Hunt B.G."/>
        </authorList>
    </citation>
    <scope>NUCLEOTIDE SEQUENCE</scope>
    <source>
        <strain evidence="1">PL_HMW_Pooled</strain>
    </source>
</reference>
<dbReference type="AlphaFoldDB" id="A0AAE1I2H4"/>